<evidence type="ECO:0000259" key="1">
    <source>
        <dbReference type="PROSITE" id="PS50042"/>
    </source>
</evidence>
<dbReference type="PROSITE" id="PS50042">
    <property type="entry name" value="CNMP_BINDING_3"/>
    <property type="match status" value="1"/>
</dbReference>
<accession>A0A939JWI2</accession>
<organism evidence="2 3">
    <name type="scientific">Fibrella aquatilis</name>
    <dbReference type="NCBI Taxonomy" id="2817059"/>
    <lineage>
        <taxon>Bacteria</taxon>
        <taxon>Pseudomonadati</taxon>
        <taxon>Bacteroidota</taxon>
        <taxon>Cytophagia</taxon>
        <taxon>Cytophagales</taxon>
        <taxon>Spirosomataceae</taxon>
        <taxon>Fibrella</taxon>
    </lineage>
</organism>
<dbReference type="EMBL" id="JAFMYU010000009">
    <property type="protein sequence ID" value="MBO0931942.1"/>
    <property type="molecule type" value="Genomic_DNA"/>
</dbReference>
<sequence length="192" mass="22078">MFDQLCDYIQCRHPVTAAELADICLHFTPCQAPKGTLLVYEGAICQQYPFVNQGALRMYFVDRNGHEQTRYFALEGSFGSALASFIYEEPAVEFVEALEPVSLLLIRRPAFYHLVDTVPAFAFVYREILEQAYRASVKRIGSFMAMDARQRFEWVLANQPHLLQRVSGRILASYLDMTPETLSRLKKEVWNP</sequence>
<dbReference type="Pfam" id="PF00027">
    <property type="entry name" value="cNMP_binding"/>
    <property type="match status" value="1"/>
</dbReference>
<dbReference type="Gene3D" id="2.60.120.10">
    <property type="entry name" value="Jelly Rolls"/>
    <property type="match status" value="1"/>
</dbReference>
<evidence type="ECO:0000313" key="3">
    <source>
        <dbReference type="Proteomes" id="UP000664795"/>
    </source>
</evidence>
<gene>
    <name evidence="2" type="ORF">J2I48_13110</name>
</gene>
<dbReference type="InterPro" id="IPR000595">
    <property type="entry name" value="cNMP-bd_dom"/>
</dbReference>
<name>A0A939JWI2_9BACT</name>
<dbReference type="SUPFAM" id="SSF51206">
    <property type="entry name" value="cAMP-binding domain-like"/>
    <property type="match status" value="1"/>
</dbReference>
<dbReference type="InterPro" id="IPR018490">
    <property type="entry name" value="cNMP-bd_dom_sf"/>
</dbReference>
<feature type="domain" description="Cyclic nucleotide-binding" evidence="1">
    <location>
        <begin position="26"/>
        <end position="115"/>
    </location>
</feature>
<comment type="caution">
    <text evidence="2">The sequence shown here is derived from an EMBL/GenBank/DDBJ whole genome shotgun (WGS) entry which is preliminary data.</text>
</comment>
<dbReference type="Proteomes" id="UP000664795">
    <property type="component" value="Unassembled WGS sequence"/>
</dbReference>
<dbReference type="AlphaFoldDB" id="A0A939JWI2"/>
<evidence type="ECO:0000313" key="2">
    <source>
        <dbReference type="EMBL" id="MBO0931942.1"/>
    </source>
</evidence>
<keyword evidence="3" id="KW-1185">Reference proteome</keyword>
<protein>
    <submittedName>
        <fullName evidence="2">Crp/Fnr family transcriptional regulator</fullName>
    </submittedName>
</protein>
<dbReference type="CDD" id="cd00038">
    <property type="entry name" value="CAP_ED"/>
    <property type="match status" value="1"/>
</dbReference>
<dbReference type="InterPro" id="IPR014710">
    <property type="entry name" value="RmlC-like_jellyroll"/>
</dbReference>
<dbReference type="RefSeq" id="WP_207335910.1">
    <property type="nucleotide sequence ID" value="NZ_JAFMYU010000009.1"/>
</dbReference>
<reference evidence="2 3" key="1">
    <citation type="submission" date="2021-03" db="EMBL/GenBank/DDBJ databases">
        <title>Fibrella sp. HMF5036 genome sequencing and assembly.</title>
        <authorList>
            <person name="Kang H."/>
            <person name="Kim H."/>
            <person name="Bae S."/>
            <person name="Joh K."/>
        </authorList>
    </citation>
    <scope>NUCLEOTIDE SEQUENCE [LARGE SCALE GENOMIC DNA]</scope>
    <source>
        <strain evidence="2 3">HMF5036</strain>
    </source>
</reference>
<proteinExistence type="predicted"/>